<protein>
    <submittedName>
        <fullName evidence="2">Uncharacterized protein</fullName>
    </submittedName>
</protein>
<keyword evidence="1" id="KW-1185">Reference proteome</keyword>
<proteinExistence type="predicted"/>
<reference evidence="2" key="1">
    <citation type="submission" date="2022-11" db="UniProtKB">
        <authorList>
            <consortium name="WormBaseParasite"/>
        </authorList>
    </citation>
    <scope>IDENTIFICATION</scope>
</reference>
<organism evidence="1 2">
    <name type="scientific">Acrobeloides nanus</name>
    <dbReference type="NCBI Taxonomy" id="290746"/>
    <lineage>
        <taxon>Eukaryota</taxon>
        <taxon>Metazoa</taxon>
        <taxon>Ecdysozoa</taxon>
        <taxon>Nematoda</taxon>
        <taxon>Chromadorea</taxon>
        <taxon>Rhabditida</taxon>
        <taxon>Tylenchina</taxon>
        <taxon>Cephalobomorpha</taxon>
        <taxon>Cephaloboidea</taxon>
        <taxon>Cephalobidae</taxon>
        <taxon>Acrobeloides</taxon>
    </lineage>
</organism>
<evidence type="ECO:0000313" key="2">
    <source>
        <dbReference type="WBParaSite" id="ACRNAN_scaffold7815.g29615.t1"/>
    </source>
</evidence>
<sequence>MPPVNINLCGTYSNDTQIELGQMCDDKRRCSNAMNGTAACRCDWVGKWTPRDGLDHSDCVCEEDQKGLNLIEVDGKCICPDNKQNVPFEGCVIPATECGSDEIKACYDLTGCIKDGAIKYQGYREGCDRPCVAKCVSKDLVKVTTSAPTIEIKPPPS</sequence>
<dbReference type="Proteomes" id="UP000887540">
    <property type="component" value="Unplaced"/>
</dbReference>
<accession>A0A914EEV9</accession>
<dbReference type="WBParaSite" id="ACRNAN_scaffold7815.g29615.t1">
    <property type="protein sequence ID" value="ACRNAN_scaffold7815.g29615.t1"/>
    <property type="gene ID" value="ACRNAN_scaffold7815.g29615"/>
</dbReference>
<dbReference type="AlphaFoldDB" id="A0A914EEV9"/>
<name>A0A914EEV9_9BILA</name>
<evidence type="ECO:0000313" key="1">
    <source>
        <dbReference type="Proteomes" id="UP000887540"/>
    </source>
</evidence>